<dbReference type="EMBL" id="CP019606">
    <property type="protein sequence ID" value="AQP47693.1"/>
    <property type="molecule type" value="Genomic_DNA"/>
</dbReference>
<dbReference type="SUPFAM" id="SSF48208">
    <property type="entry name" value="Six-hairpin glycosidases"/>
    <property type="match status" value="1"/>
</dbReference>
<dbReference type="InterPro" id="IPR006775">
    <property type="entry name" value="GH116_catalytic"/>
</dbReference>
<dbReference type="STRING" id="1332264.BW730_09520"/>
<dbReference type="Pfam" id="PF04685">
    <property type="entry name" value="DUF608"/>
    <property type="match status" value="1"/>
</dbReference>
<feature type="domain" description="Glycosyl-hydrolase family 116 N-terminal" evidence="2">
    <location>
        <begin position="13"/>
        <end position="362"/>
    </location>
</feature>
<name>A0A1Q2CNL1_9ACTN</name>
<organism evidence="3 4">
    <name type="scientific">Tessaracoccus aquimaris</name>
    <dbReference type="NCBI Taxonomy" id="1332264"/>
    <lineage>
        <taxon>Bacteria</taxon>
        <taxon>Bacillati</taxon>
        <taxon>Actinomycetota</taxon>
        <taxon>Actinomycetes</taxon>
        <taxon>Propionibacteriales</taxon>
        <taxon>Propionibacteriaceae</taxon>
        <taxon>Tessaracoccus</taxon>
    </lineage>
</organism>
<feature type="domain" description="Glycosyl-hydrolase family 116 catalytic region" evidence="1">
    <location>
        <begin position="501"/>
        <end position="767"/>
    </location>
</feature>
<dbReference type="Pfam" id="PF12215">
    <property type="entry name" value="Glyco_hydr_116N"/>
    <property type="match status" value="1"/>
</dbReference>
<dbReference type="PANTHER" id="PTHR12654:SF4">
    <property type="entry name" value="PB1 DOMAIN-CONTAINING PROTEIN"/>
    <property type="match status" value="1"/>
</dbReference>
<dbReference type="InterPro" id="IPR052566">
    <property type="entry name" value="Non-lysos_glucosylceramidase"/>
</dbReference>
<protein>
    <recommendedName>
        <fullName evidence="5">Glycosyl-hydrolase family 116 catalytic region domain-containing protein</fullName>
    </recommendedName>
</protein>
<sequence>MTTWNPNDHPAVAMPLGGIGTGSIALGSDGGFRQAQLINVGTHHGDLPGTFMALRVQQLEPILNQTMVLQAERDDPGAHGRPATPMVNDDLVPAWQRDLIAAHGGTSTSMTATYPVADVTHDTGGPIVVKVKAVSPLVPGDADASGLPAILVDVELVNTSEVTAWTWLAFAAHNAVGLDPHLNPRGVRAPGYGGNVNRFRRSGTRADLVMDNPSVAPSSPWSGQQVLSCEADRVVALPCFEDPDELFDFLRVLAPWGDQTVLGVAPWVQVGQQSGPEPRFGPSPQGSTWLGALVAHNEIPGDSSVTVRFVLAWHFPNRYVDFVQYGPDRPEVGPTRFWIGNHYATRFPDALAVADDALNNWDAHWKDTGRWVDALNAVDLPERWRTHLAAQPIPLRTPTTFRTHDGNFYGYEGLLGESTLMWSGDVGGACPLNCTHVWNYAQAGAALFPALERSMRETELDLMQAPSGALPHRVHLPRYLRQHGDGPVGAPDQPALDGMCGAVLKTDRELRRGAVDLEWIRSRWAGIERLMGHIATTWDPDDTGLLHGIQPSTYDIGLHGANTYMGTYWLAALRAAEELARLIGEDLLAQGWRARFERSSAALDEACFSGGYYVQVPDPDLPDMHQWGRGCLADQLIGQWWAHELELGYLLPEDHVREALANVVRHNLLDDAGTETQRPYAMRGERGLVLCTWPDGGRPEVPTLYCDEVWTGVEYQVAAHCVREGLLGEAEAIADAVWTRHDGRRRNPFNEIECGDHYVRAMSGWSLFEASLGLSWNQIDGTLRVGRDGSYPILTGEGWGTAVVRQDSVDLRCHRGRLKVRAVVRGEDGARFRVAADLGVDDGPLVVER</sequence>
<dbReference type="Gene3D" id="1.50.10.10">
    <property type="match status" value="1"/>
</dbReference>
<accession>A0A1Q2CNL1</accession>
<evidence type="ECO:0000313" key="4">
    <source>
        <dbReference type="Proteomes" id="UP000188145"/>
    </source>
</evidence>
<dbReference type="OrthoDB" id="9807660at2"/>
<keyword evidence="4" id="KW-1185">Reference proteome</keyword>
<evidence type="ECO:0000259" key="1">
    <source>
        <dbReference type="Pfam" id="PF04685"/>
    </source>
</evidence>
<dbReference type="InterPro" id="IPR024462">
    <property type="entry name" value="GH116_N"/>
</dbReference>
<dbReference type="AlphaFoldDB" id="A0A1Q2CNL1"/>
<dbReference type="Proteomes" id="UP000188145">
    <property type="component" value="Chromosome"/>
</dbReference>
<evidence type="ECO:0008006" key="5">
    <source>
        <dbReference type="Google" id="ProtNLM"/>
    </source>
</evidence>
<gene>
    <name evidence="3" type="ORF">BW730_09520</name>
</gene>
<dbReference type="GO" id="GO:0005975">
    <property type="term" value="P:carbohydrate metabolic process"/>
    <property type="evidence" value="ECO:0007669"/>
    <property type="project" value="InterPro"/>
</dbReference>
<dbReference type="RefSeq" id="WP_077686026.1">
    <property type="nucleotide sequence ID" value="NZ_CP019606.1"/>
</dbReference>
<dbReference type="GO" id="GO:0008422">
    <property type="term" value="F:beta-glucosidase activity"/>
    <property type="evidence" value="ECO:0007669"/>
    <property type="project" value="TreeGrafter"/>
</dbReference>
<evidence type="ECO:0000259" key="2">
    <source>
        <dbReference type="Pfam" id="PF12215"/>
    </source>
</evidence>
<proteinExistence type="predicted"/>
<evidence type="ECO:0000313" key="3">
    <source>
        <dbReference type="EMBL" id="AQP47693.1"/>
    </source>
</evidence>
<reference evidence="4" key="1">
    <citation type="submission" date="2017-02" db="EMBL/GenBank/DDBJ databases">
        <title>Tessaracoccus aquaemaris sp. nov., isolated from the intestine of a Korean rockfish, Sebastes schlegelii, in a marine aquaculture pond.</title>
        <authorList>
            <person name="Tak E.J."/>
            <person name="Bae J.-W."/>
        </authorList>
    </citation>
    <scope>NUCLEOTIDE SEQUENCE [LARGE SCALE GENOMIC DNA]</scope>
    <source>
        <strain evidence="4">NSG39</strain>
    </source>
</reference>
<dbReference type="KEGG" id="tes:BW730_09520"/>
<dbReference type="PANTHER" id="PTHR12654">
    <property type="entry name" value="BILE ACID BETA-GLUCOSIDASE-RELATED"/>
    <property type="match status" value="1"/>
</dbReference>
<dbReference type="InterPro" id="IPR012341">
    <property type="entry name" value="6hp_glycosidase-like_sf"/>
</dbReference>
<dbReference type="InterPro" id="IPR008928">
    <property type="entry name" value="6-hairpin_glycosidase_sf"/>
</dbReference>